<evidence type="ECO:0000313" key="2">
    <source>
        <dbReference type="Proteomes" id="UP000499080"/>
    </source>
</evidence>
<evidence type="ECO:0000313" key="1">
    <source>
        <dbReference type="EMBL" id="GBM33527.1"/>
    </source>
</evidence>
<proteinExistence type="predicted"/>
<name>A0A4Y2EYD7_ARAVE</name>
<reference evidence="1 2" key="1">
    <citation type="journal article" date="2019" name="Sci. Rep.">
        <title>Orb-weaving spider Araneus ventricosus genome elucidates the spidroin gene catalogue.</title>
        <authorList>
            <person name="Kono N."/>
            <person name="Nakamura H."/>
            <person name="Ohtoshi R."/>
            <person name="Moran D.A.P."/>
            <person name="Shinohara A."/>
            <person name="Yoshida Y."/>
            <person name="Fujiwara M."/>
            <person name="Mori M."/>
            <person name="Tomita M."/>
            <person name="Arakawa K."/>
        </authorList>
    </citation>
    <scope>NUCLEOTIDE SEQUENCE [LARGE SCALE GENOMIC DNA]</scope>
</reference>
<organism evidence="1 2">
    <name type="scientific">Araneus ventricosus</name>
    <name type="common">Orbweaver spider</name>
    <name type="synonym">Epeira ventricosa</name>
    <dbReference type="NCBI Taxonomy" id="182803"/>
    <lineage>
        <taxon>Eukaryota</taxon>
        <taxon>Metazoa</taxon>
        <taxon>Ecdysozoa</taxon>
        <taxon>Arthropoda</taxon>
        <taxon>Chelicerata</taxon>
        <taxon>Arachnida</taxon>
        <taxon>Araneae</taxon>
        <taxon>Araneomorphae</taxon>
        <taxon>Entelegynae</taxon>
        <taxon>Araneoidea</taxon>
        <taxon>Araneidae</taxon>
        <taxon>Araneus</taxon>
    </lineage>
</organism>
<dbReference type="AlphaFoldDB" id="A0A4Y2EYD7"/>
<sequence>MKKTTWIFILVEVGENERSTLSIGFLFKWRFLRRNSTFEKFVKRKAEQIWNTAGFSSQQSRAADVHARNPTKAVNESRVCCAGLPDQNVKIRPNLLKNKAKKGQI</sequence>
<gene>
    <name evidence="1" type="ORF">AVEN_273020_1</name>
</gene>
<accession>A0A4Y2EYD7</accession>
<keyword evidence="2" id="KW-1185">Reference proteome</keyword>
<dbReference type="EMBL" id="BGPR01000735">
    <property type="protein sequence ID" value="GBM33527.1"/>
    <property type="molecule type" value="Genomic_DNA"/>
</dbReference>
<comment type="caution">
    <text evidence="1">The sequence shown here is derived from an EMBL/GenBank/DDBJ whole genome shotgun (WGS) entry which is preliminary data.</text>
</comment>
<protein>
    <submittedName>
        <fullName evidence="1">Uncharacterized protein</fullName>
    </submittedName>
</protein>
<dbReference type="Proteomes" id="UP000499080">
    <property type="component" value="Unassembled WGS sequence"/>
</dbReference>